<feature type="chain" id="PRO_5005639558" evidence="1">
    <location>
        <begin position="21"/>
        <end position="170"/>
    </location>
</feature>
<keyword evidence="1" id="KW-0732">Signal</keyword>
<feature type="signal peptide" evidence="1">
    <location>
        <begin position="1"/>
        <end position="20"/>
    </location>
</feature>
<name>A0A0M2PZ26_PROHO</name>
<proteinExistence type="predicted"/>
<gene>
    <name evidence="2" type="ORF">PROH_07055</name>
</gene>
<reference evidence="2" key="1">
    <citation type="submission" date="2012-04" db="EMBL/GenBank/DDBJ databases">
        <authorList>
            <person name="Borisov I.G."/>
            <person name="Ivanikova N.V."/>
            <person name="Pinevich A.V."/>
        </authorList>
    </citation>
    <scope>NUCLEOTIDE SEQUENCE</scope>
    <source>
        <strain evidence="2">CALU 1027</strain>
    </source>
</reference>
<organism evidence="2 3">
    <name type="scientific">Prochlorothrix hollandica PCC 9006 = CALU 1027</name>
    <dbReference type="NCBI Taxonomy" id="317619"/>
    <lineage>
        <taxon>Bacteria</taxon>
        <taxon>Bacillati</taxon>
        <taxon>Cyanobacteriota</taxon>
        <taxon>Cyanophyceae</taxon>
        <taxon>Prochlorotrichales</taxon>
        <taxon>Prochlorotrichaceae</taxon>
        <taxon>Prochlorothrix</taxon>
    </lineage>
</organism>
<evidence type="ECO:0000313" key="2">
    <source>
        <dbReference type="EMBL" id="KKI99646.1"/>
    </source>
</evidence>
<dbReference type="AlphaFoldDB" id="A0A0M2PZ26"/>
<sequence length="170" mass="18520">MKTLLMGMAAIALTPTPAIAQLPECPSINYYLDSQGVCHDLDYIFQGTARPRQPQHPFPRWLTSREPWAIAQQEANLTSWVEEGDEAGGGGLGTFGDRWRFSVLVGSETIGGVHQVQEIHTDCLTGWRMSYRELNDSKAGTGSFTFSPPSASTRDTAINACLESGIVPGF</sequence>
<dbReference type="RefSeq" id="WP_017710859.1">
    <property type="nucleotide sequence ID" value="NZ_KB235933.1"/>
</dbReference>
<keyword evidence="3" id="KW-1185">Reference proteome</keyword>
<evidence type="ECO:0000313" key="3">
    <source>
        <dbReference type="Proteomes" id="UP000034681"/>
    </source>
</evidence>
<evidence type="ECO:0000256" key="1">
    <source>
        <dbReference type="SAM" id="SignalP"/>
    </source>
</evidence>
<protein>
    <submittedName>
        <fullName evidence="2">Uncharacterized protein</fullName>
    </submittedName>
</protein>
<dbReference type="Proteomes" id="UP000034681">
    <property type="component" value="Unassembled WGS sequence"/>
</dbReference>
<comment type="caution">
    <text evidence="2">The sequence shown here is derived from an EMBL/GenBank/DDBJ whole genome shotgun (WGS) entry which is preliminary data.</text>
</comment>
<accession>A0A0M2PZ26</accession>
<dbReference type="EMBL" id="AJTX02000004">
    <property type="protein sequence ID" value="KKI99646.1"/>
    <property type="molecule type" value="Genomic_DNA"/>
</dbReference>